<evidence type="ECO:0000256" key="1">
    <source>
        <dbReference type="SAM" id="MobiDB-lite"/>
    </source>
</evidence>
<comment type="caution">
    <text evidence="2">The sequence shown here is derived from an EMBL/GenBank/DDBJ whole genome shotgun (WGS) entry which is preliminary data.</text>
</comment>
<protein>
    <submittedName>
        <fullName evidence="2">Uncharacterized protein</fullName>
    </submittedName>
</protein>
<feature type="region of interest" description="Disordered" evidence="1">
    <location>
        <begin position="361"/>
        <end position="427"/>
    </location>
</feature>
<feature type="compositionally biased region" description="Basic residues" evidence="1">
    <location>
        <begin position="365"/>
        <end position="390"/>
    </location>
</feature>
<name>A0A8S8ZHZ4_SORMA</name>
<gene>
    <name evidence="2" type="ORF">SMACR_09054</name>
</gene>
<evidence type="ECO:0000313" key="3">
    <source>
        <dbReference type="Proteomes" id="UP000433876"/>
    </source>
</evidence>
<feature type="region of interest" description="Disordered" evidence="1">
    <location>
        <begin position="470"/>
        <end position="489"/>
    </location>
</feature>
<sequence length="651" mass="71426">MSQPAGGPGFGPIGPFDLTRFMKRDDLTPEDKVVLWRFFDKIFDNLVDNDGNTRSLGAIKQVVQNPLSNPQLSNNPLLTGVNLAQEVQTWCSFLQNLDMLNQGVAKLGQSKTFLTVLDQYLTVPERENRQSNDTDESANRTPLPTRLVKSWSDKLALLHWARIRNNQPVNPPPHDIPKTFEEANVHADKIFDGMHREPDDMVENLIMQKKAEKANKKTEGGSNNNDQPDGDDNKAEGNPDAKKADDQEKKIHPQAQRARDMSDLSLYVMSWELYDGAVKQKVGRPDTMIYSNESGVKAGRYKTFPELIQGVTNLVTRSKASIVNVTQVHPLTRFAAHPTQELSTKVTNAVTNAIRDSEIVEGKRVLKKQPKKERPVKRKAPVTRATRQRRAPNPSAPATQQGTSQIQATTEPVTVQQPPVSYEPADDANLDQAELNDLALERPTKRRRGAASFPQGVGQDQGEWLGTEGQTAQSVAGHGQPSSFDVRENLPGAADSWAAPMDNTNSMLLNRPSDDFQMRHGRSLRTTSIPMAVGNNTAEPSLNPQSHNCSFPAFAPIPDNGLMSNGSASGNTSTAPYNQQPFTTFGSMPADAAVPSNVSGFDSNLVPSRNWASEADSPPDQDYFDLLDYNVNAAMSSIPSAAIDPCLQTGM</sequence>
<dbReference type="AlphaFoldDB" id="A0A8S8ZHZ4"/>
<feature type="region of interest" description="Disordered" evidence="1">
    <location>
        <begin position="212"/>
        <end position="259"/>
    </location>
</feature>
<feature type="compositionally biased region" description="Basic and acidic residues" evidence="1">
    <location>
        <begin position="231"/>
        <end position="259"/>
    </location>
</feature>
<accession>A0A8S8ZHZ4</accession>
<proteinExistence type="predicted"/>
<dbReference type="Proteomes" id="UP000433876">
    <property type="component" value="Unassembled WGS sequence"/>
</dbReference>
<dbReference type="VEuPathDB" id="FungiDB:SMAC_09054"/>
<evidence type="ECO:0000313" key="2">
    <source>
        <dbReference type="EMBL" id="KAA8628788.1"/>
    </source>
</evidence>
<feature type="compositionally biased region" description="Polar residues" evidence="1">
    <location>
        <begin position="396"/>
        <end position="419"/>
    </location>
</feature>
<feature type="region of interest" description="Disordered" evidence="1">
    <location>
        <begin position="440"/>
        <end position="464"/>
    </location>
</feature>
<reference evidence="2 3" key="1">
    <citation type="submission" date="2017-07" db="EMBL/GenBank/DDBJ databases">
        <title>Genome sequence of the Sordaria macrospora wild type strain R19027.</title>
        <authorList>
            <person name="Nowrousian M."/>
            <person name="Teichert I."/>
            <person name="Kueck U."/>
        </authorList>
    </citation>
    <scope>NUCLEOTIDE SEQUENCE [LARGE SCALE GENOMIC DNA]</scope>
    <source>
        <strain evidence="2 3">R19027</strain>
        <tissue evidence="2">Mycelium</tissue>
    </source>
</reference>
<organism evidence="2 3">
    <name type="scientific">Sordaria macrospora</name>
    <dbReference type="NCBI Taxonomy" id="5147"/>
    <lineage>
        <taxon>Eukaryota</taxon>
        <taxon>Fungi</taxon>
        <taxon>Dikarya</taxon>
        <taxon>Ascomycota</taxon>
        <taxon>Pezizomycotina</taxon>
        <taxon>Sordariomycetes</taxon>
        <taxon>Sordariomycetidae</taxon>
        <taxon>Sordariales</taxon>
        <taxon>Sordariaceae</taxon>
        <taxon>Sordaria</taxon>
    </lineage>
</organism>
<dbReference type="EMBL" id="NMPR01000163">
    <property type="protein sequence ID" value="KAA8628788.1"/>
    <property type="molecule type" value="Genomic_DNA"/>
</dbReference>
<feature type="region of interest" description="Disordered" evidence="1">
    <location>
        <begin position="125"/>
        <end position="145"/>
    </location>
</feature>